<dbReference type="Gene3D" id="3.90.180.10">
    <property type="entry name" value="Medium-chain alcohol dehydrogenases, catalytic domain"/>
    <property type="match status" value="1"/>
</dbReference>
<accession>A0A0U0ZS39</accession>
<organism evidence="4 5">
    <name type="scientific">Mycobacteroides abscessus</name>
    <dbReference type="NCBI Taxonomy" id="36809"/>
    <lineage>
        <taxon>Bacteria</taxon>
        <taxon>Bacillati</taxon>
        <taxon>Actinomycetota</taxon>
        <taxon>Actinomycetes</taxon>
        <taxon>Mycobacteriales</taxon>
        <taxon>Mycobacteriaceae</taxon>
        <taxon>Mycobacteroides</taxon>
    </lineage>
</organism>
<sequence length="328" mass="33690">MHAITVDNPGGPEALRWTEVPDPVPGPGEILIDVTAAAANRADLLQRRGLYSPPPGASSILGLECSGTVAALGADVAHWSVGQPVCALLSGGGYAEKVVAPATQLLPVPTNVQLDVAAALPEVACTVWSNMMMTTKMSAGQSILIHGGASGIGTHAIQVAKALGLRVAVTAGTPEKLDACRDLGADLAINYRDTDFVQAVHSFTDGSGVDRILDIMGAKYLSRNIDALGNDGHLVIIGMQGGVTAELNIAKLIAKRGSLTATTLRARPIAGPCGKAAIIESVAQNLWPLVEAGKVRPVVGAEIPLSQAAEAHRLLENGAVVGKVLLTR</sequence>
<dbReference type="InterPro" id="IPR036291">
    <property type="entry name" value="NAD(P)-bd_dom_sf"/>
</dbReference>
<evidence type="ECO:0000313" key="4">
    <source>
        <dbReference type="EMBL" id="CPV67689.1"/>
    </source>
</evidence>
<gene>
    <name evidence="4" type="primary">qorA_7</name>
    <name evidence="4" type="ORF">ERS075579_04249</name>
</gene>
<dbReference type="Pfam" id="PF00107">
    <property type="entry name" value="ADH_zinc_N"/>
    <property type="match status" value="1"/>
</dbReference>
<dbReference type="EC" id="1.6.5.5" evidence="4"/>
<name>A0A0U0ZS39_9MYCO</name>
<proteinExistence type="predicted"/>
<reference evidence="4 5" key="1">
    <citation type="submission" date="2015-03" db="EMBL/GenBank/DDBJ databases">
        <authorList>
            <person name="Murphy D."/>
        </authorList>
    </citation>
    <scope>NUCLEOTIDE SEQUENCE [LARGE SCALE GENOMIC DNA]</scope>
    <source>
        <strain evidence="4 5">PAP088</strain>
    </source>
</reference>
<dbReference type="NCBIfam" id="TIGR02824">
    <property type="entry name" value="quinone_pig3"/>
    <property type="match status" value="1"/>
</dbReference>
<dbReference type="RefSeq" id="WP_016892678.1">
    <property type="nucleotide sequence ID" value="NZ_CSWP01000010.1"/>
</dbReference>
<keyword evidence="1" id="KW-0521">NADP</keyword>
<dbReference type="PANTHER" id="PTHR48106:SF8">
    <property type="entry name" value="OS02G0805600 PROTEIN"/>
    <property type="match status" value="1"/>
</dbReference>
<dbReference type="Pfam" id="PF08240">
    <property type="entry name" value="ADH_N"/>
    <property type="match status" value="1"/>
</dbReference>
<evidence type="ECO:0000256" key="1">
    <source>
        <dbReference type="ARBA" id="ARBA00022857"/>
    </source>
</evidence>
<dbReference type="AlphaFoldDB" id="A0A0U0ZS39"/>
<evidence type="ECO:0000313" key="5">
    <source>
        <dbReference type="Proteomes" id="UP000045782"/>
    </source>
</evidence>
<dbReference type="InterPro" id="IPR011032">
    <property type="entry name" value="GroES-like_sf"/>
</dbReference>
<evidence type="ECO:0000256" key="2">
    <source>
        <dbReference type="ARBA" id="ARBA00023002"/>
    </source>
</evidence>
<dbReference type="GO" id="GO:0070402">
    <property type="term" value="F:NADPH binding"/>
    <property type="evidence" value="ECO:0007669"/>
    <property type="project" value="TreeGrafter"/>
</dbReference>
<feature type="domain" description="Enoyl reductase (ER)" evidence="3">
    <location>
        <begin position="10"/>
        <end position="326"/>
    </location>
</feature>
<dbReference type="SUPFAM" id="SSF50129">
    <property type="entry name" value="GroES-like"/>
    <property type="match status" value="1"/>
</dbReference>
<dbReference type="CDD" id="cd05276">
    <property type="entry name" value="p53_inducible_oxidoreductase"/>
    <property type="match status" value="1"/>
</dbReference>
<dbReference type="PANTHER" id="PTHR48106">
    <property type="entry name" value="QUINONE OXIDOREDUCTASE PIG3-RELATED"/>
    <property type="match status" value="1"/>
</dbReference>
<dbReference type="SMART" id="SM00829">
    <property type="entry name" value="PKS_ER"/>
    <property type="match status" value="1"/>
</dbReference>
<dbReference type="InterPro" id="IPR013154">
    <property type="entry name" value="ADH-like_N"/>
</dbReference>
<keyword evidence="2 4" id="KW-0560">Oxidoreductase</keyword>
<evidence type="ECO:0000259" key="3">
    <source>
        <dbReference type="SMART" id="SM00829"/>
    </source>
</evidence>
<dbReference type="InterPro" id="IPR013149">
    <property type="entry name" value="ADH-like_C"/>
</dbReference>
<dbReference type="GO" id="GO:0003960">
    <property type="term" value="F:quinone reductase (NADPH) activity"/>
    <property type="evidence" value="ECO:0007669"/>
    <property type="project" value="UniProtKB-EC"/>
</dbReference>
<dbReference type="EMBL" id="CSWP01000010">
    <property type="protein sequence ID" value="CPV67689.1"/>
    <property type="molecule type" value="Genomic_DNA"/>
</dbReference>
<dbReference type="InterPro" id="IPR020843">
    <property type="entry name" value="ER"/>
</dbReference>
<protein>
    <submittedName>
        <fullName evidence="4">Probable quinone oxidoreductase</fullName>
        <ecNumber evidence="4">1.6.5.5</ecNumber>
    </submittedName>
</protein>
<dbReference type="Gene3D" id="3.40.50.720">
    <property type="entry name" value="NAD(P)-binding Rossmann-like Domain"/>
    <property type="match status" value="1"/>
</dbReference>
<dbReference type="Proteomes" id="UP000045782">
    <property type="component" value="Unassembled WGS sequence"/>
</dbReference>
<dbReference type="InterPro" id="IPR014189">
    <property type="entry name" value="Quinone_OxRdtase_PIG3"/>
</dbReference>
<dbReference type="SUPFAM" id="SSF51735">
    <property type="entry name" value="NAD(P)-binding Rossmann-fold domains"/>
    <property type="match status" value="1"/>
</dbReference>